<proteinExistence type="predicted"/>
<reference evidence="2" key="1">
    <citation type="submission" date="2020-02" db="EMBL/GenBank/DDBJ databases">
        <authorList>
            <person name="Meier V. D."/>
        </authorList>
    </citation>
    <scope>NUCLEOTIDE SEQUENCE</scope>
    <source>
        <strain evidence="2">AVDCRST_MAG02</strain>
    </source>
</reference>
<dbReference type="EMBL" id="CADCVH010000040">
    <property type="protein sequence ID" value="CAA9453618.1"/>
    <property type="molecule type" value="Genomic_DNA"/>
</dbReference>
<feature type="non-terminal residue" evidence="2">
    <location>
        <position position="1"/>
    </location>
</feature>
<protein>
    <submittedName>
        <fullName evidence="2">Uncharacterized protein</fullName>
    </submittedName>
</protein>
<feature type="region of interest" description="Disordered" evidence="1">
    <location>
        <begin position="1"/>
        <end position="44"/>
    </location>
</feature>
<dbReference type="AlphaFoldDB" id="A0A6J4QSS4"/>
<evidence type="ECO:0000256" key="1">
    <source>
        <dbReference type="SAM" id="MobiDB-lite"/>
    </source>
</evidence>
<feature type="compositionally biased region" description="Basic and acidic residues" evidence="1">
    <location>
        <begin position="14"/>
        <end position="26"/>
    </location>
</feature>
<organism evidence="2">
    <name type="scientific">uncultured Rubrobacteraceae bacterium</name>
    <dbReference type="NCBI Taxonomy" id="349277"/>
    <lineage>
        <taxon>Bacteria</taxon>
        <taxon>Bacillati</taxon>
        <taxon>Actinomycetota</taxon>
        <taxon>Rubrobacteria</taxon>
        <taxon>Rubrobacterales</taxon>
        <taxon>Rubrobacteraceae</taxon>
        <taxon>environmental samples</taxon>
    </lineage>
</organism>
<name>A0A6J4QSS4_9ACTN</name>
<feature type="non-terminal residue" evidence="2">
    <location>
        <position position="44"/>
    </location>
</feature>
<gene>
    <name evidence="2" type="ORF">AVDCRST_MAG02-1238</name>
</gene>
<accession>A0A6J4QSS4</accession>
<evidence type="ECO:0000313" key="2">
    <source>
        <dbReference type="EMBL" id="CAA9453618.1"/>
    </source>
</evidence>
<sequence length="44" mass="4579">APRLLQGLGGQPSSRHERRPDADPGDPRSPVPILPPGGEARTGL</sequence>